<keyword evidence="3 7" id="KW-0349">Heme</keyword>
<dbReference type="Pfam" id="PF01152">
    <property type="entry name" value="Bac_globin"/>
    <property type="match status" value="1"/>
</dbReference>
<evidence type="ECO:0000256" key="8">
    <source>
        <dbReference type="PIRSR" id="PIRSR002030-1"/>
    </source>
</evidence>
<dbReference type="AlphaFoldDB" id="A0A2T0LNC1"/>
<gene>
    <name evidence="9" type="ORF">B0I33_111206</name>
</gene>
<dbReference type="GO" id="GO:0005344">
    <property type="term" value="F:oxygen carrier activity"/>
    <property type="evidence" value="ECO:0007669"/>
    <property type="project" value="UniProtKB-UniRule"/>
</dbReference>
<proteinExistence type="inferred from homology"/>
<dbReference type="PROSITE" id="PS01213">
    <property type="entry name" value="GLOBIN_FAM_2"/>
    <property type="match status" value="1"/>
</dbReference>
<accession>A0A2T0LNC1</accession>
<comment type="similarity">
    <text evidence="1 7">Belongs to the truncated hemoglobin family. Group I subfamily.</text>
</comment>
<reference evidence="9 10" key="1">
    <citation type="submission" date="2018-03" db="EMBL/GenBank/DDBJ databases">
        <title>Genomic Encyclopedia of Type Strains, Phase III (KMG-III): the genomes of soil and plant-associated and newly described type strains.</title>
        <authorList>
            <person name="Whitman W."/>
        </authorList>
    </citation>
    <scope>NUCLEOTIDE SEQUENCE [LARGE SCALE GENOMIC DNA]</scope>
    <source>
        <strain evidence="9 10">CGMCC 4.7125</strain>
    </source>
</reference>
<keyword evidence="6 7" id="KW-0408">Iron</keyword>
<keyword evidence="10" id="KW-1185">Reference proteome</keyword>
<dbReference type="CDD" id="cd00454">
    <property type="entry name" value="TrHb1_N"/>
    <property type="match status" value="1"/>
</dbReference>
<evidence type="ECO:0000256" key="3">
    <source>
        <dbReference type="ARBA" id="ARBA00022617"/>
    </source>
</evidence>
<comment type="caution">
    <text evidence="9">The sequence shown here is derived from an EMBL/GenBank/DDBJ whole genome shotgun (WGS) entry which is preliminary data.</text>
</comment>
<dbReference type="InterPro" id="IPR001486">
    <property type="entry name" value="Hemoglobin_trunc"/>
</dbReference>
<dbReference type="GO" id="GO:0019825">
    <property type="term" value="F:oxygen binding"/>
    <property type="evidence" value="ECO:0007669"/>
    <property type="project" value="InterPro"/>
</dbReference>
<evidence type="ECO:0000256" key="1">
    <source>
        <dbReference type="ARBA" id="ARBA00009660"/>
    </source>
</evidence>
<keyword evidence="5 7" id="KW-0479">Metal-binding</keyword>
<evidence type="ECO:0000256" key="6">
    <source>
        <dbReference type="ARBA" id="ARBA00023004"/>
    </source>
</evidence>
<feature type="binding site" description="proximal binding residue" evidence="8">
    <location>
        <position position="70"/>
    </location>
    <ligand>
        <name>heme</name>
        <dbReference type="ChEBI" id="CHEBI:30413"/>
    </ligand>
    <ligandPart>
        <name>Fe</name>
        <dbReference type="ChEBI" id="CHEBI:18248"/>
    </ligandPart>
</feature>
<evidence type="ECO:0000256" key="2">
    <source>
        <dbReference type="ARBA" id="ARBA00022448"/>
    </source>
</evidence>
<sequence>MTTVYEEIGGQDALVAVVDDFYRRVLADPALASFFAGTNMSQLKGRQVEFFAAALGGPDHYGGRPMREVHRGRGIQREHFDLVAGHLTESLLAAGVPGPTTDTIIATIAPLADDIVTQEATDPAATR</sequence>
<dbReference type="InterPro" id="IPR012292">
    <property type="entry name" value="Globin/Proto"/>
</dbReference>
<evidence type="ECO:0000313" key="10">
    <source>
        <dbReference type="Proteomes" id="UP000238362"/>
    </source>
</evidence>
<dbReference type="GO" id="GO:0046872">
    <property type="term" value="F:metal ion binding"/>
    <property type="evidence" value="ECO:0007669"/>
    <property type="project" value="UniProtKB-UniRule"/>
</dbReference>
<dbReference type="EMBL" id="PVNH01000011">
    <property type="protein sequence ID" value="PRX44692.1"/>
    <property type="molecule type" value="Genomic_DNA"/>
</dbReference>
<keyword evidence="4 7" id="KW-0561">Oxygen transport</keyword>
<dbReference type="RefSeq" id="WP_106181344.1">
    <property type="nucleotide sequence ID" value="NZ_PVNH01000011.1"/>
</dbReference>
<evidence type="ECO:0000313" key="9">
    <source>
        <dbReference type="EMBL" id="PRX44692.1"/>
    </source>
</evidence>
<dbReference type="SUPFAM" id="SSF46458">
    <property type="entry name" value="Globin-like"/>
    <property type="match status" value="1"/>
</dbReference>
<evidence type="ECO:0000256" key="5">
    <source>
        <dbReference type="ARBA" id="ARBA00022723"/>
    </source>
</evidence>
<dbReference type="OrthoDB" id="9798157at2"/>
<evidence type="ECO:0000256" key="4">
    <source>
        <dbReference type="ARBA" id="ARBA00022621"/>
    </source>
</evidence>
<keyword evidence="2 7" id="KW-0813">Transport</keyword>
<dbReference type="Gene3D" id="1.10.490.10">
    <property type="entry name" value="Globins"/>
    <property type="match status" value="1"/>
</dbReference>
<dbReference type="InterPro" id="IPR016339">
    <property type="entry name" value="Hemoglobin_trunc_I"/>
</dbReference>
<dbReference type="GO" id="GO:0020037">
    <property type="term" value="F:heme binding"/>
    <property type="evidence" value="ECO:0007669"/>
    <property type="project" value="InterPro"/>
</dbReference>
<comment type="cofactor">
    <cofactor evidence="8">
        <name>heme</name>
        <dbReference type="ChEBI" id="CHEBI:30413"/>
    </cofactor>
    <text evidence="8">Binds 1 heme group per subunit.</text>
</comment>
<evidence type="ECO:0000256" key="7">
    <source>
        <dbReference type="PIRNR" id="PIRNR002030"/>
    </source>
</evidence>
<dbReference type="InterPro" id="IPR009050">
    <property type="entry name" value="Globin-like_sf"/>
</dbReference>
<protein>
    <recommendedName>
        <fullName evidence="7">Group 1 truncated hemoglobin</fullName>
    </recommendedName>
</protein>
<dbReference type="InterPro" id="IPR019795">
    <property type="entry name" value="Globin_bac-like_CS"/>
</dbReference>
<organism evidence="9 10">
    <name type="scientific">Prauserella shujinwangii</name>
    <dbReference type="NCBI Taxonomy" id="1453103"/>
    <lineage>
        <taxon>Bacteria</taxon>
        <taxon>Bacillati</taxon>
        <taxon>Actinomycetota</taxon>
        <taxon>Actinomycetes</taxon>
        <taxon>Pseudonocardiales</taxon>
        <taxon>Pseudonocardiaceae</taxon>
        <taxon>Prauserella</taxon>
    </lineage>
</organism>
<dbReference type="PIRSF" id="PIRSF002030">
    <property type="entry name" value="Globin_Protozoa/Cyanobacteria"/>
    <property type="match status" value="1"/>
</dbReference>
<dbReference type="Proteomes" id="UP000238362">
    <property type="component" value="Unassembled WGS sequence"/>
</dbReference>
<name>A0A2T0LNC1_9PSEU</name>